<name>G6AWH6_9BACT</name>
<evidence type="ECO:0000313" key="2">
    <source>
        <dbReference type="Proteomes" id="UP000004407"/>
    </source>
</evidence>
<dbReference type="Proteomes" id="UP000004407">
    <property type="component" value="Unassembled WGS sequence"/>
</dbReference>
<protein>
    <submittedName>
        <fullName evidence="1">Uncharacterized protein</fullName>
    </submittedName>
</protein>
<accession>G6AWH6</accession>
<dbReference type="HOGENOM" id="CLU_3203674_0_0_10"/>
<dbReference type="AlphaFoldDB" id="G6AWH6"/>
<comment type="caution">
    <text evidence="1">The sequence shown here is derived from an EMBL/GenBank/DDBJ whole genome shotgun (WGS) entry which is preliminary data.</text>
</comment>
<proteinExistence type="predicted"/>
<gene>
    <name evidence="1" type="ORF">HMPREF0673_00974</name>
</gene>
<reference evidence="1 2" key="1">
    <citation type="submission" date="2011-08" db="EMBL/GenBank/DDBJ databases">
        <authorList>
            <person name="Weinstock G."/>
            <person name="Sodergren E."/>
            <person name="Clifton S."/>
            <person name="Fulton L."/>
            <person name="Fulton B."/>
            <person name="Courtney L."/>
            <person name="Fronick C."/>
            <person name="Harrison M."/>
            <person name="Strong C."/>
            <person name="Farmer C."/>
            <person name="Delahaunty K."/>
            <person name="Markovic C."/>
            <person name="Hall O."/>
            <person name="Minx P."/>
            <person name="Tomlinson C."/>
            <person name="Mitreva M."/>
            <person name="Hou S."/>
            <person name="Chen J."/>
            <person name="Wollam A."/>
            <person name="Pepin K.H."/>
            <person name="Johnson M."/>
            <person name="Bhonagiri V."/>
            <person name="Zhang X."/>
            <person name="Suruliraj S."/>
            <person name="Warren W."/>
            <person name="Chinwalla A."/>
            <person name="Mardis E.R."/>
            <person name="Wilson R.K."/>
        </authorList>
    </citation>
    <scope>NUCLEOTIDE SEQUENCE [LARGE SCALE GENOMIC DNA]</scope>
    <source>
        <strain evidence="1 2">DSM 18206</strain>
    </source>
</reference>
<dbReference type="EMBL" id="AFZZ01000090">
    <property type="protein sequence ID" value="EHJ41254.1"/>
    <property type="molecule type" value="Genomic_DNA"/>
</dbReference>
<evidence type="ECO:0000313" key="1">
    <source>
        <dbReference type="EMBL" id="EHJ41254.1"/>
    </source>
</evidence>
<organism evidence="1 2">
    <name type="scientific">Leyella stercorea DSM 18206</name>
    <dbReference type="NCBI Taxonomy" id="1002367"/>
    <lineage>
        <taxon>Bacteria</taxon>
        <taxon>Pseudomonadati</taxon>
        <taxon>Bacteroidota</taxon>
        <taxon>Bacteroidia</taxon>
        <taxon>Bacteroidales</taxon>
        <taxon>Prevotellaceae</taxon>
        <taxon>Leyella</taxon>
    </lineage>
</organism>
<sequence length="45" mass="5267">MHIVGGYGIPAVAISNRNATYYYCLQWLRQECRSLLRFAMQLVFL</sequence>